<evidence type="ECO:0000313" key="4">
    <source>
        <dbReference type="EMBL" id="GGZ64211.1"/>
    </source>
</evidence>
<reference evidence="5" key="1">
    <citation type="journal article" date="2019" name="Int. J. Syst. Evol. Microbiol.">
        <title>The Global Catalogue of Microorganisms (GCM) 10K type strain sequencing project: providing services to taxonomists for standard genome sequencing and annotation.</title>
        <authorList>
            <consortium name="The Broad Institute Genomics Platform"/>
            <consortium name="The Broad Institute Genome Sequencing Center for Infectious Disease"/>
            <person name="Wu L."/>
            <person name="Ma J."/>
        </authorList>
    </citation>
    <scope>NUCLEOTIDE SEQUENCE [LARGE SCALE GENOMIC DNA]</scope>
    <source>
        <strain evidence="5">KCTC 22558</strain>
    </source>
</reference>
<gene>
    <name evidence="4" type="ORF">GCM10008101_17260</name>
</gene>
<organism evidence="4 5">
    <name type="scientific">Cognatilysobacter xinjiangensis</name>
    <dbReference type="NCBI Taxonomy" id="546892"/>
    <lineage>
        <taxon>Bacteria</taxon>
        <taxon>Pseudomonadati</taxon>
        <taxon>Pseudomonadota</taxon>
        <taxon>Gammaproteobacteria</taxon>
        <taxon>Lysobacterales</taxon>
        <taxon>Lysobacteraceae</taxon>
        <taxon>Cognatilysobacter</taxon>
    </lineage>
</organism>
<dbReference type="PANTHER" id="PTHR37423:SF2">
    <property type="entry name" value="MEMBRANE-BOUND LYTIC MUREIN TRANSGLYCOSYLASE C"/>
    <property type="match status" value="1"/>
</dbReference>
<proteinExistence type="inferred from homology"/>
<dbReference type="InterPro" id="IPR000189">
    <property type="entry name" value="Transglyc_AS"/>
</dbReference>
<evidence type="ECO:0000259" key="3">
    <source>
        <dbReference type="Pfam" id="PF01464"/>
    </source>
</evidence>
<evidence type="ECO:0000256" key="1">
    <source>
        <dbReference type="ARBA" id="ARBA00007734"/>
    </source>
</evidence>
<dbReference type="PANTHER" id="PTHR37423">
    <property type="entry name" value="SOLUBLE LYTIC MUREIN TRANSGLYCOSYLASE-RELATED"/>
    <property type="match status" value="1"/>
</dbReference>
<feature type="chain" id="PRO_5045396432" description="Transglycosylase SLT domain-containing protein" evidence="2">
    <location>
        <begin position="21"/>
        <end position="263"/>
    </location>
</feature>
<dbReference type="CDD" id="cd00254">
    <property type="entry name" value="LT-like"/>
    <property type="match status" value="1"/>
</dbReference>
<dbReference type="RefSeq" id="WP_189449025.1">
    <property type="nucleotide sequence ID" value="NZ_BMXY01000002.1"/>
</dbReference>
<dbReference type="Pfam" id="PF01464">
    <property type="entry name" value="SLT"/>
    <property type="match status" value="1"/>
</dbReference>
<comment type="similarity">
    <text evidence="1">Belongs to the transglycosylase Slt family.</text>
</comment>
<comment type="caution">
    <text evidence="4">The sequence shown here is derived from an EMBL/GenBank/DDBJ whole genome shotgun (WGS) entry which is preliminary data.</text>
</comment>
<dbReference type="Gene3D" id="1.10.530.10">
    <property type="match status" value="1"/>
</dbReference>
<dbReference type="InterPro" id="IPR023346">
    <property type="entry name" value="Lysozyme-like_dom_sf"/>
</dbReference>
<keyword evidence="5" id="KW-1185">Reference proteome</keyword>
<dbReference type="InterPro" id="IPR008258">
    <property type="entry name" value="Transglycosylase_SLT_dom_1"/>
</dbReference>
<dbReference type="SUPFAM" id="SSF53955">
    <property type="entry name" value="Lysozyme-like"/>
    <property type="match status" value="1"/>
</dbReference>
<feature type="domain" description="Transglycosylase SLT" evidence="3">
    <location>
        <begin position="124"/>
        <end position="224"/>
    </location>
</feature>
<evidence type="ECO:0000256" key="2">
    <source>
        <dbReference type="SAM" id="SignalP"/>
    </source>
</evidence>
<dbReference type="Proteomes" id="UP000643403">
    <property type="component" value="Unassembled WGS sequence"/>
</dbReference>
<sequence>MRRVLPLLLVGLLIAPIAQARTVYRCVRDGTVSLATAPEPGSRCEKKTFEDDPGKVPNLWGELGVINGTLYEREQDGRTVYGTRKLPGSKKVLAFTVETPPGEPAHAGLGEVGKPRLDRYAKQFRAAAKKTGVDDAYLRAIAHAESGFDPVAVSPKGAVGVMQLMPDTAREFGVADPKSPEQSIDGAARLIRQLAKRYRGDLKLVAAAYNAGAGVVARYGGVPPYRETQQYIAKVEALYARYRSALGQAPKTLDGREILRAAK</sequence>
<evidence type="ECO:0000313" key="5">
    <source>
        <dbReference type="Proteomes" id="UP000643403"/>
    </source>
</evidence>
<feature type="signal peptide" evidence="2">
    <location>
        <begin position="1"/>
        <end position="20"/>
    </location>
</feature>
<dbReference type="EMBL" id="BMXY01000002">
    <property type="protein sequence ID" value="GGZ64211.1"/>
    <property type="molecule type" value="Genomic_DNA"/>
</dbReference>
<protein>
    <recommendedName>
        <fullName evidence="3">Transglycosylase SLT domain-containing protein</fullName>
    </recommendedName>
</protein>
<name>A0ABQ3C0Z5_9GAMM</name>
<keyword evidence="2" id="KW-0732">Signal</keyword>
<dbReference type="PROSITE" id="PS00922">
    <property type="entry name" value="TRANSGLYCOSYLASE"/>
    <property type="match status" value="1"/>
</dbReference>
<accession>A0ABQ3C0Z5</accession>